<organism evidence="4 5">
    <name type="scientific">Magnusiomyces paraingens</name>
    <dbReference type="NCBI Taxonomy" id="2606893"/>
    <lineage>
        <taxon>Eukaryota</taxon>
        <taxon>Fungi</taxon>
        <taxon>Dikarya</taxon>
        <taxon>Ascomycota</taxon>
        <taxon>Saccharomycotina</taxon>
        <taxon>Dipodascomycetes</taxon>
        <taxon>Dipodascales</taxon>
        <taxon>Dipodascaceae</taxon>
        <taxon>Magnusiomyces</taxon>
    </lineage>
</organism>
<dbReference type="Proteomes" id="UP000398389">
    <property type="component" value="Unassembled WGS sequence"/>
</dbReference>
<dbReference type="GO" id="GO:0005737">
    <property type="term" value="C:cytoplasm"/>
    <property type="evidence" value="ECO:0007669"/>
    <property type="project" value="TreeGrafter"/>
</dbReference>
<dbReference type="GO" id="GO:0051082">
    <property type="term" value="F:unfolded protein binding"/>
    <property type="evidence" value="ECO:0007669"/>
    <property type="project" value="InterPro"/>
</dbReference>
<name>A0A5E8B2G3_9ASCO</name>
<evidence type="ECO:0000256" key="3">
    <source>
        <dbReference type="SAM" id="Coils"/>
    </source>
</evidence>
<evidence type="ECO:0000256" key="1">
    <source>
        <dbReference type="ARBA" id="ARBA00008045"/>
    </source>
</evidence>
<dbReference type="InterPro" id="IPR002777">
    <property type="entry name" value="PFD_beta-like"/>
</dbReference>
<dbReference type="GO" id="GO:0006457">
    <property type="term" value="P:protein folding"/>
    <property type="evidence" value="ECO:0007669"/>
    <property type="project" value="InterPro"/>
</dbReference>
<dbReference type="GO" id="GO:0016272">
    <property type="term" value="C:prefoldin complex"/>
    <property type="evidence" value="ECO:0007669"/>
    <property type="project" value="InterPro"/>
</dbReference>
<dbReference type="RefSeq" id="XP_031851441.1">
    <property type="nucleotide sequence ID" value="XM_031995550.1"/>
</dbReference>
<dbReference type="PANTHER" id="PTHR21431:SF0">
    <property type="entry name" value="PREFOLDIN SUBUNIT 6"/>
    <property type="match status" value="1"/>
</dbReference>
<dbReference type="GeneID" id="43579650"/>
<dbReference type="FunFam" id="1.10.287.370:FF:000003">
    <property type="entry name" value="Prefoldin subunit 6"/>
    <property type="match status" value="1"/>
</dbReference>
<dbReference type="Pfam" id="PF01920">
    <property type="entry name" value="Prefoldin_2"/>
    <property type="match status" value="1"/>
</dbReference>
<dbReference type="PANTHER" id="PTHR21431">
    <property type="entry name" value="PREFOLDIN SUBUNIT 6"/>
    <property type="match status" value="1"/>
</dbReference>
<dbReference type="SUPFAM" id="SSF46579">
    <property type="entry name" value="Prefoldin"/>
    <property type="match status" value="1"/>
</dbReference>
<gene>
    <name evidence="4" type="ORF">SAPINGB_P000827</name>
</gene>
<keyword evidence="5" id="KW-1185">Reference proteome</keyword>
<accession>A0A5E8B2G3</accession>
<dbReference type="GO" id="GO:0051087">
    <property type="term" value="F:protein-folding chaperone binding"/>
    <property type="evidence" value="ECO:0007669"/>
    <property type="project" value="TreeGrafter"/>
</dbReference>
<keyword evidence="3" id="KW-0175">Coiled coil</keyword>
<evidence type="ECO:0000313" key="5">
    <source>
        <dbReference type="Proteomes" id="UP000398389"/>
    </source>
</evidence>
<keyword evidence="2" id="KW-0143">Chaperone</keyword>
<dbReference type="OrthoDB" id="248120at2759"/>
<protein>
    <recommendedName>
        <fullName evidence="6">Prefoldin subunit 6</fullName>
    </recommendedName>
</protein>
<dbReference type="EMBL" id="CABVLU010000001">
    <property type="protein sequence ID" value="VVT45655.1"/>
    <property type="molecule type" value="Genomic_DNA"/>
</dbReference>
<sequence>MSAAPNTATPEVNELIDLLSTLQAELGDLIRSRETLEVQLKENTIVKDEFDTLSEDAKVYKLTGPVLLPQSKAEAETNVNTRLDFIKKEIERVEKNIAAKQENIMENRNKLAAMSAPPQQAA</sequence>
<evidence type="ECO:0000313" key="4">
    <source>
        <dbReference type="EMBL" id="VVT45655.1"/>
    </source>
</evidence>
<dbReference type="Gene3D" id="1.10.287.370">
    <property type="match status" value="1"/>
</dbReference>
<dbReference type="AlphaFoldDB" id="A0A5E8B2G3"/>
<evidence type="ECO:0000256" key="2">
    <source>
        <dbReference type="ARBA" id="ARBA00023186"/>
    </source>
</evidence>
<reference evidence="4 5" key="1">
    <citation type="submission" date="2019-09" db="EMBL/GenBank/DDBJ databases">
        <authorList>
            <person name="Brejova B."/>
        </authorList>
    </citation>
    <scope>NUCLEOTIDE SEQUENCE [LARGE SCALE GENOMIC DNA]</scope>
</reference>
<dbReference type="GO" id="GO:0051131">
    <property type="term" value="P:chaperone-mediated protein complex assembly"/>
    <property type="evidence" value="ECO:0007669"/>
    <property type="project" value="TreeGrafter"/>
</dbReference>
<comment type="similarity">
    <text evidence="1">Belongs to the prefoldin subunit beta family.</text>
</comment>
<evidence type="ECO:0008006" key="6">
    <source>
        <dbReference type="Google" id="ProtNLM"/>
    </source>
</evidence>
<dbReference type="CDD" id="cd23161">
    <property type="entry name" value="Prefoldin_6"/>
    <property type="match status" value="1"/>
</dbReference>
<dbReference type="InterPro" id="IPR009053">
    <property type="entry name" value="Prefoldin"/>
</dbReference>
<proteinExistence type="inferred from homology"/>
<feature type="coiled-coil region" evidence="3">
    <location>
        <begin position="76"/>
        <end position="110"/>
    </location>
</feature>